<dbReference type="PANTHER" id="PTHR11776">
    <property type="entry name" value="ADENINE PHOSPHORIBOSYLTRANSFERASE"/>
    <property type="match status" value="1"/>
</dbReference>
<keyword evidence="9" id="KW-0808">Transferase</keyword>
<dbReference type="Gene3D" id="3.40.50.2020">
    <property type="match status" value="1"/>
</dbReference>
<evidence type="ECO:0000256" key="8">
    <source>
        <dbReference type="ARBA" id="ARBA00022676"/>
    </source>
</evidence>
<dbReference type="GO" id="GO:0006166">
    <property type="term" value="P:purine ribonucleoside salvage"/>
    <property type="evidence" value="ECO:0007669"/>
    <property type="project" value="UniProtKB-KW"/>
</dbReference>
<gene>
    <name evidence="13" type="ORF">H6P81_010595</name>
</gene>
<dbReference type="EMBL" id="JAINDJ010000004">
    <property type="protein sequence ID" value="KAG9450630.1"/>
    <property type="molecule type" value="Genomic_DNA"/>
</dbReference>
<evidence type="ECO:0000256" key="3">
    <source>
        <dbReference type="ARBA" id="ARBA00004659"/>
    </source>
</evidence>
<dbReference type="PANTHER" id="PTHR11776:SF22">
    <property type="entry name" value="ADENINE PHOSPHORIBOSYLTRANSFERASE 5"/>
    <property type="match status" value="1"/>
</dbReference>
<organism evidence="13 14">
    <name type="scientific">Aristolochia fimbriata</name>
    <name type="common">White veined hardy Dutchman's pipe vine</name>
    <dbReference type="NCBI Taxonomy" id="158543"/>
    <lineage>
        <taxon>Eukaryota</taxon>
        <taxon>Viridiplantae</taxon>
        <taxon>Streptophyta</taxon>
        <taxon>Embryophyta</taxon>
        <taxon>Tracheophyta</taxon>
        <taxon>Spermatophyta</taxon>
        <taxon>Magnoliopsida</taxon>
        <taxon>Magnoliidae</taxon>
        <taxon>Piperales</taxon>
        <taxon>Aristolochiaceae</taxon>
        <taxon>Aristolochia</taxon>
    </lineage>
</organism>
<dbReference type="InterPro" id="IPR029057">
    <property type="entry name" value="PRTase-like"/>
</dbReference>
<evidence type="ECO:0000256" key="1">
    <source>
        <dbReference type="ARBA" id="ARBA00000868"/>
    </source>
</evidence>
<feature type="region of interest" description="Disordered" evidence="11">
    <location>
        <begin position="1"/>
        <end position="27"/>
    </location>
</feature>
<dbReference type="AlphaFoldDB" id="A0AAV7EP75"/>
<dbReference type="SUPFAM" id="SSF53271">
    <property type="entry name" value="PRTase-like"/>
    <property type="match status" value="1"/>
</dbReference>
<keyword evidence="8" id="KW-0328">Glycosyltransferase</keyword>
<dbReference type="FunFam" id="3.40.50.2020:FF:000022">
    <property type="entry name" value="Adenine phosphoribosyltransferase 1"/>
    <property type="match status" value="1"/>
</dbReference>
<evidence type="ECO:0000256" key="11">
    <source>
        <dbReference type="SAM" id="MobiDB-lite"/>
    </source>
</evidence>
<evidence type="ECO:0000313" key="13">
    <source>
        <dbReference type="EMBL" id="KAG9450630.1"/>
    </source>
</evidence>
<evidence type="ECO:0000256" key="10">
    <source>
        <dbReference type="ARBA" id="ARBA00022726"/>
    </source>
</evidence>
<evidence type="ECO:0000313" key="14">
    <source>
        <dbReference type="Proteomes" id="UP000825729"/>
    </source>
</evidence>
<evidence type="ECO:0000259" key="12">
    <source>
        <dbReference type="Pfam" id="PF00156"/>
    </source>
</evidence>
<dbReference type="HAMAP" id="MF_00004">
    <property type="entry name" value="Aden_phosphoribosyltr"/>
    <property type="match status" value="1"/>
</dbReference>
<dbReference type="GO" id="GO:0005829">
    <property type="term" value="C:cytosol"/>
    <property type="evidence" value="ECO:0007669"/>
    <property type="project" value="TreeGrafter"/>
</dbReference>
<proteinExistence type="inferred from homology"/>
<evidence type="ECO:0000256" key="4">
    <source>
        <dbReference type="ARBA" id="ARBA00008391"/>
    </source>
</evidence>
<comment type="catalytic activity">
    <reaction evidence="1">
        <text>AMP + diphosphate = 5-phospho-alpha-D-ribose 1-diphosphate + adenine</text>
        <dbReference type="Rhea" id="RHEA:16609"/>
        <dbReference type="ChEBI" id="CHEBI:16708"/>
        <dbReference type="ChEBI" id="CHEBI:33019"/>
        <dbReference type="ChEBI" id="CHEBI:58017"/>
        <dbReference type="ChEBI" id="CHEBI:456215"/>
        <dbReference type="EC" id="2.4.2.7"/>
    </reaction>
</comment>
<dbReference type="InterPro" id="IPR050120">
    <property type="entry name" value="Adenine_PRTase"/>
</dbReference>
<evidence type="ECO:0000256" key="9">
    <source>
        <dbReference type="ARBA" id="ARBA00022679"/>
    </source>
</evidence>
<comment type="caution">
    <text evidence="13">The sequence shown here is derived from an EMBL/GenBank/DDBJ whole genome shotgun (WGS) entry which is preliminary data.</text>
</comment>
<dbReference type="GO" id="GO:0006168">
    <property type="term" value="P:adenine salvage"/>
    <property type="evidence" value="ECO:0007669"/>
    <property type="project" value="InterPro"/>
</dbReference>
<protein>
    <recommendedName>
        <fullName evidence="6">adenine phosphoribosyltransferase</fullName>
        <ecNumber evidence="6">2.4.2.7</ecNumber>
    </recommendedName>
</protein>
<comment type="similarity">
    <text evidence="4">Belongs to the purine/pyrimidine phosphoribosyltransferase family.</text>
</comment>
<evidence type="ECO:0000256" key="5">
    <source>
        <dbReference type="ARBA" id="ARBA00011738"/>
    </source>
</evidence>
<evidence type="ECO:0000256" key="7">
    <source>
        <dbReference type="ARBA" id="ARBA00022490"/>
    </source>
</evidence>
<comment type="subunit">
    <text evidence="5">Homodimer.</text>
</comment>
<feature type="domain" description="Phosphoribosyltransferase" evidence="12">
    <location>
        <begin position="163"/>
        <end position="289"/>
    </location>
</feature>
<comment type="pathway">
    <text evidence="3">Purine metabolism; AMP biosynthesis via salvage pathway; AMP from adenine: step 1/1.</text>
</comment>
<keyword evidence="14" id="KW-1185">Reference proteome</keyword>
<dbReference type="NCBIfam" id="TIGR01090">
    <property type="entry name" value="apt"/>
    <property type="match status" value="1"/>
</dbReference>
<dbReference type="Proteomes" id="UP000825729">
    <property type="component" value="Unassembled WGS sequence"/>
</dbReference>
<dbReference type="GO" id="GO:0003999">
    <property type="term" value="F:adenine phosphoribosyltransferase activity"/>
    <property type="evidence" value="ECO:0007669"/>
    <property type="project" value="UniProtKB-EC"/>
</dbReference>
<name>A0AAV7EP75_ARIFI</name>
<comment type="subcellular location">
    <subcellularLocation>
        <location evidence="2">Cytoplasm</location>
    </subcellularLocation>
</comment>
<feature type="compositionally biased region" description="Polar residues" evidence="11">
    <location>
        <begin position="1"/>
        <end position="11"/>
    </location>
</feature>
<dbReference type="CDD" id="cd06223">
    <property type="entry name" value="PRTases_typeI"/>
    <property type="match status" value="1"/>
</dbReference>
<evidence type="ECO:0000256" key="6">
    <source>
        <dbReference type="ARBA" id="ARBA00011893"/>
    </source>
</evidence>
<sequence length="312" mass="34228">MRKSRQVYSVRSSNSSPEPDDNSESTGDFISPEDVQYLWQLLAGSIGGATLVKYGSALFPEIAKPNLLVALLVISVPVFVELKSEKVERERCKRCTKKVSFFQFPPAFCSLYEASMETGEGSPLLPESNVRKDGDPRLEAISAAIRVVPHFPIPGIMFQDITTLLLHPKAFKDAVDMFIDRYRDMHISVVAGIEARGFIFGPSIALALGAKFIPLRKPKKLPGEVISESYDLEYGSDCLEMHVDAVQPGERALVIDDLIATGGTLCAAIRLLERAGAEVVECACVIGLPELKVNGRCRLNGKPVYILVESHF</sequence>
<dbReference type="EC" id="2.4.2.7" evidence="6"/>
<accession>A0AAV7EP75</accession>
<keyword evidence="7" id="KW-0963">Cytoplasm</keyword>
<dbReference type="InterPro" id="IPR005764">
    <property type="entry name" value="Ade_phspho_trans"/>
</dbReference>
<dbReference type="NCBIfam" id="NF002634">
    <property type="entry name" value="PRK02304.1-3"/>
    <property type="match status" value="1"/>
</dbReference>
<evidence type="ECO:0000256" key="2">
    <source>
        <dbReference type="ARBA" id="ARBA00004496"/>
    </source>
</evidence>
<reference evidence="13 14" key="1">
    <citation type="submission" date="2021-07" db="EMBL/GenBank/DDBJ databases">
        <title>The Aristolochia fimbriata genome: insights into angiosperm evolution, floral development and chemical biosynthesis.</title>
        <authorList>
            <person name="Jiao Y."/>
        </authorList>
    </citation>
    <scope>NUCLEOTIDE SEQUENCE [LARGE SCALE GENOMIC DNA]</scope>
    <source>
        <strain evidence="13">IBCAS-2021</strain>
        <tissue evidence="13">Leaf</tissue>
    </source>
</reference>
<dbReference type="Pfam" id="PF00156">
    <property type="entry name" value="Pribosyltran"/>
    <property type="match status" value="1"/>
</dbReference>
<dbReference type="NCBIfam" id="NF002636">
    <property type="entry name" value="PRK02304.1-5"/>
    <property type="match status" value="1"/>
</dbReference>
<keyword evidence="10" id="KW-0660">Purine salvage</keyword>
<dbReference type="InterPro" id="IPR000836">
    <property type="entry name" value="PRTase_dom"/>
</dbReference>